<dbReference type="PROSITE" id="PS50995">
    <property type="entry name" value="HTH_MARR_2"/>
    <property type="match status" value="1"/>
</dbReference>
<dbReference type="Proteomes" id="UP000256541">
    <property type="component" value="Unassembled WGS sequence"/>
</dbReference>
<dbReference type="PROSITE" id="PS01117">
    <property type="entry name" value="HTH_MARR_1"/>
    <property type="match status" value="1"/>
</dbReference>
<feature type="domain" description="HTH marR-type" evidence="4">
    <location>
        <begin position="31"/>
        <end position="170"/>
    </location>
</feature>
<dbReference type="EMBL" id="NBXB01000042">
    <property type="protein sequence ID" value="RFA12327.1"/>
    <property type="molecule type" value="Genomic_DNA"/>
</dbReference>
<keyword evidence="2" id="KW-0238">DNA-binding</keyword>
<reference evidence="5 6" key="1">
    <citation type="submission" date="2017-04" db="EMBL/GenBank/DDBJ databases">
        <title>Comparative genome analysis of Subtercola boreus.</title>
        <authorList>
            <person name="Cho Y.-J."/>
            <person name="Cho A."/>
            <person name="Kim O.-S."/>
            <person name="Lee J.-I."/>
        </authorList>
    </citation>
    <scope>NUCLEOTIDE SEQUENCE [LARGE SCALE GENOMIC DNA]</scope>
    <source>
        <strain evidence="5 6">P27479</strain>
    </source>
</reference>
<organism evidence="5 6">
    <name type="scientific">Subtercola boreus</name>
    <dbReference type="NCBI Taxonomy" id="120213"/>
    <lineage>
        <taxon>Bacteria</taxon>
        <taxon>Bacillati</taxon>
        <taxon>Actinomycetota</taxon>
        <taxon>Actinomycetes</taxon>
        <taxon>Micrococcales</taxon>
        <taxon>Microbacteriaceae</taxon>
        <taxon>Subtercola</taxon>
    </lineage>
</organism>
<keyword evidence="1" id="KW-0805">Transcription regulation</keyword>
<dbReference type="SMART" id="SM00347">
    <property type="entry name" value="HTH_MARR"/>
    <property type="match status" value="1"/>
</dbReference>
<dbReference type="PANTHER" id="PTHR33164:SF43">
    <property type="entry name" value="HTH-TYPE TRANSCRIPTIONAL REPRESSOR YETL"/>
    <property type="match status" value="1"/>
</dbReference>
<dbReference type="InterPro" id="IPR023187">
    <property type="entry name" value="Tscrpt_reg_MarR-type_CS"/>
</dbReference>
<dbReference type="AlphaFoldDB" id="A0A3E0VTV6"/>
<dbReference type="InterPro" id="IPR000835">
    <property type="entry name" value="HTH_MarR-typ"/>
</dbReference>
<evidence type="ECO:0000313" key="5">
    <source>
        <dbReference type="EMBL" id="RFA12327.1"/>
    </source>
</evidence>
<dbReference type="SUPFAM" id="SSF46785">
    <property type="entry name" value="Winged helix' DNA-binding domain"/>
    <property type="match status" value="1"/>
</dbReference>
<gene>
    <name evidence="5" type="ORF">B7R22_16125</name>
</gene>
<dbReference type="InterPro" id="IPR039422">
    <property type="entry name" value="MarR/SlyA-like"/>
</dbReference>
<proteinExistence type="predicted"/>
<evidence type="ECO:0000256" key="3">
    <source>
        <dbReference type="ARBA" id="ARBA00023163"/>
    </source>
</evidence>
<protein>
    <recommendedName>
        <fullName evidence="4">HTH marR-type domain-containing protein</fullName>
    </recommendedName>
</protein>
<dbReference type="GO" id="GO:0003700">
    <property type="term" value="F:DNA-binding transcription factor activity"/>
    <property type="evidence" value="ECO:0007669"/>
    <property type="project" value="InterPro"/>
</dbReference>
<keyword evidence="3" id="KW-0804">Transcription</keyword>
<sequence>MAAITDLDRVCFGAGQRRVSETDRLERWMPDESASYELTGITGAAIPFIRAMEARRVRSAEEHGLSSIEFRALFMIAEAGSLRPKQLADQLRVTNGAITGLSDRLIAAGLLQREAHPNDRRSLYLTLSPAGHTVMRSMHSGLASMLERAVEGIDEQELAATTAALRHMTESIRE</sequence>
<name>A0A3E0VTV6_9MICO</name>
<evidence type="ECO:0000259" key="4">
    <source>
        <dbReference type="PROSITE" id="PS50995"/>
    </source>
</evidence>
<accession>A0A3E0VTV6</accession>
<comment type="caution">
    <text evidence="5">The sequence shown here is derived from an EMBL/GenBank/DDBJ whole genome shotgun (WGS) entry which is preliminary data.</text>
</comment>
<dbReference type="Pfam" id="PF01047">
    <property type="entry name" value="MarR"/>
    <property type="match status" value="1"/>
</dbReference>
<dbReference type="GO" id="GO:0006950">
    <property type="term" value="P:response to stress"/>
    <property type="evidence" value="ECO:0007669"/>
    <property type="project" value="TreeGrafter"/>
</dbReference>
<dbReference type="Gene3D" id="1.10.10.10">
    <property type="entry name" value="Winged helix-like DNA-binding domain superfamily/Winged helix DNA-binding domain"/>
    <property type="match status" value="1"/>
</dbReference>
<evidence type="ECO:0000313" key="6">
    <source>
        <dbReference type="Proteomes" id="UP000256541"/>
    </source>
</evidence>
<evidence type="ECO:0000256" key="2">
    <source>
        <dbReference type="ARBA" id="ARBA00023125"/>
    </source>
</evidence>
<dbReference type="InterPro" id="IPR036388">
    <property type="entry name" value="WH-like_DNA-bd_sf"/>
</dbReference>
<dbReference type="PRINTS" id="PR00598">
    <property type="entry name" value="HTHMARR"/>
</dbReference>
<evidence type="ECO:0000256" key="1">
    <source>
        <dbReference type="ARBA" id="ARBA00023015"/>
    </source>
</evidence>
<dbReference type="OrthoDB" id="162531at2"/>
<dbReference type="InterPro" id="IPR036390">
    <property type="entry name" value="WH_DNA-bd_sf"/>
</dbReference>
<dbReference type="PANTHER" id="PTHR33164">
    <property type="entry name" value="TRANSCRIPTIONAL REGULATOR, MARR FAMILY"/>
    <property type="match status" value="1"/>
</dbReference>
<dbReference type="GO" id="GO:0003677">
    <property type="term" value="F:DNA binding"/>
    <property type="evidence" value="ECO:0007669"/>
    <property type="project" value="UniProtKB-KW"/>
</dbReference>